<evidence type="ECO:0000256" key="2">
    <source>
        <dbReference type="ARBA" id="ARBA00022840"/>
    </source>
</evidence>
<evidence type="ECO:0000256" key="1">
    <source>
        <dbReference type="ARBA" id="ARBA00022741"/>
    </source>
</evidence>
<gene>
    <name evidence="5" type="ORF">Voc01_062780</name>
</gene>
<dbReference type="Gene3D" id="3.90.640.10">
    <property type="entry name" value="Actin, Chain A, domain 4"/>
    <property type="match status" value="1"/>
</dbReference>
<keyword evidence="2" id="KW-0067">ATP-binding</keyword>
<dbReference type="RefSeq" id="WP_203931239.1">
    <property type="nucleotide sequence ID" value="NZ_BOPH01000088.1"/>
</dbReference>
<evidence type="ECO:0000313" key="6">
    <source>
        <dbReference type="Proteomes" id="UP000635606"/>
    </source>
</evidence>
<dbReference type="InterPro" id="IPR013126">
    <property type="entry name" value="Hsp_70_fam"/>
</dbReference>
<dbReference type="GO" id="GO:0140662">
    <property type="term" value="F:ATP-dependent protein folding chaperone"/>
    <property type="evidence" value="ECO:0007669"/>
    <property type="project" value="InterPro"/>
</dbReference>
<feature type="transmembrane region" description="Helical" evidence="4">
    <location>
        <begin position="160"/>
        <end position="180"/>
    </location>
</feature>
<organism evidence="5 6">
    <name type="scientific">Virgisporangium ochraceum</name>
    <dbReference type="NCBI Taxonomy" id="65505"/>
    <lineage>
        <taxon>Bacteria</taxon>
        <taxon>Bacillati</taxon>
        <taxon>Actinomycetota</taxon>
        <taxon>Actinomycetes</taxon>
        <taxon>Micromonosporales</taxon>
        <taxon>Micromonosporaceae</taxon>
        <taxon>Virgisporangium</taxon>
    </lineage>
</organism>
<keyword evidence="4" id="KW-1133">Transmembrane helix</keyword>
<dbReference type="Pfam" id="PF00012">
    <property type="entry name" value="HSP70"/>
    <property type="match status" value="1"/>
</dbReference>
<protein>
    <submittedName>
        <fullName evidence="5">Uncharacterized protein</fullName>
    </submittedName>
</protein>
<dbReference type="Gene3D" id="3.30.420.40">
    <property type="match status" value="1"/>
</dbReference>
<evidence type="ECO:0000313" key="5">
    <source>
        <dbReference type="EMBL" id="GIJ71361.1"/>
    </source>
</evidence>
<proteinExistence type="predicted"/>
<dbReference type="InterPro" id="IPR043129">
    <property type="entry name" value="ATPase_NBD"/>
</dbReference>
<evidence type="ECO:0000256" key="3">
    <source>
        <dbReference type="ARBA" id="ARBA00023186"/>
    </source>
</evidence>
<dbReference type="SUPFAM" id="SSF53067">
    <property type="entry name" value="Actin-like ATPase domain"/>
    <property type="match status" value="1"/>
</dbReference>
<keyword evidence="4" id="KW-0812">Transmembrane</keyword>
<keyword evidence="6" id="KW-1185">Reference proteome</keyword>
<accession>A0A8J4A1V8</accession>
<keyword evidence="1" id="KW-0547">Nucleotide-binding</keyword>
<comment type="caution">
    <text evidence="5">The sequence shown here is derived from an EMBL/GenBank/DDBJ whole genome shotgun (WGS) entry which is preliminary data.</text>
</comment>
<evidence type="ECO:0000256" key="4">
    <source>
        <dbReference type="SAM" id="Phobius"/>
    </source>
</evidence>
<dbReference type="Proteomes" id="UP000635606">
    <property type="component" value="Unassembled WGS sequence"/>
</dbReference>
<dbReference type="EMBL" id="BOPH01000088">
    <property type="protein sequence ID" value="GIJ71361.1"/>
    <property type="molecule type" value="Genomic_DNA"/>
</dbReference>
<keyword evidence="4" id="KW-0472">Membrane</keyword>
<keyword evidence="3" id="KW-0143">Chaperone</keyword>
<name>A0A8J4A1V8_9ACTN</name>
<sequence>MLSRSTATLIHVPGFDVEVPLGREVMDQLAVPVLDRTVATAREVLAEAGIGADHLAAIFTTGGGARLPMVSTVLHRAFGLVPTIAAQPELVVAEGALYDSRREPPSMVSAPPHQATLGSTLVGAGAGQPPGVPTWPGPATPIAVPQAAATGRSARARTGWLAAAALLILFVASATVFAIFNSREADRDGERGSDTATSIAGMVSPSASYPPGVDPCLLGPWRSVSSEQQVEVENGDVLVFVGPGGTVVDFRADKTVTYNYSATKPNTAKHKSVEWTVILRGTLTDHYEIRDGRIFSDTIRSDATSTLNRNGQFYNVVTIEGDSVSTEYVCSGDTLIITAADSYSSRLQRVTSTDAPPVPSGSPST</sequence>
<dbReference type="AlphaFoldDB" id="A0A8J4A1V8"/>
<reference evidence="5" key="1">
    <citation type="submission" date="2021-01" db="EMBL/GenBank/DDBJ databases">
        <title>Whole genome shotgun sequence of Virgisporangium ochraceum NBRC 16418.</title>
        <authorList>
            <person name="Komaki H."/>
            <person name="Tamura T."/>
        </authorList>
    </citation>
    <scope>NUCLEOTIDE SEQUENCE</scope>
    <source>
        <strain evidence="5">NBRC 16418</strain>
    </source>
</reference>
<dbReference type="GO" id="GO:0005524">
    <property type="term" value="F:ATP binding"/>
    <property type="evidence" value="ECO:0007669"/>
    <property type="project" value="UniProtKB-KW"/>
</dbReference>